<organism evidence="2 3">
    <name type="scientific">Sphaeroforma arctica JP610</name>
    <dbReference type="NCBI Taxonomy" id="667725"/>
    <lineage>
        <taxon>Eukaryota</taxon>
        <taxon>Ichthyosporea</taxon>
        <taxon>Ichthyophonida</taxon>
        <taxon>Sphaeroforma</taxon>
    </lineage>
</organism>
<keyword evidence="3" id="KW-1185">Reference proteome</keyword>
<dbReference type="EMBL" id="KQ241607">
    <property type="protein sequence ID" value="KNC87499.1"/>
    <property type="molecule type" value="Genomic_DNA"/>
</dbReference>
<evidence type="ECO:0000259" key="1">
    <source>
        <dbReference type="Pfam" id="PF10075"/>
    </source>
</evidence>
<sequence length="204" mass="22252">MGADSLQTYISSAEGASLVAFCEDCELQAIPIPEEVTMADIYICLLLQLLAENKITRAEIAAQRATRGLSAHQVTAEVTAVLQLVKAIASRDYAAINAAFSTLSTQLRPVFSELERRLCVRYRQQQLALIAEAYVQVRVPNTAVLLGTSVEENKQVAQTLGWTYDAATDILFPVTASPAVQPVAASDIKEQLKQLSEYVVHLEI</sequence>
<evidence type="ECO:0000313" key="3">
    <source>
        <dbReference type="Proteomes" id="UP000054560"/>
    </source>
</evidence>
<accession>A0A0L0GF51</accession>
<dbReference type="RefSeq" id="XP_014161401.1">
    <property type="nucleotide sequence ID" value="XM_014305926.1"/>
</dbReference>
<dbReference type="AlphaFoldDB" id="A0A0L0GF51"/>
<dbReference type="GeneID" id="25900888"/>
<dbReference type="OrthoDB" id="5351233at2759"/>
<protein>
    <recommendedName>
        <fullName evidence="1">CSN8/PSMD8/EIF3K domain-containing protein</fullName>
    </recommendedName>
</protein>
<name>A0A0L0GF51_9EUKA</name>
<proteinExistence type="predicted"/>
<dbReference type="Gene3D" id="1.25.40.990">
    <property type="match status" value="1"/>
</dbReference>
<feature type="domain" description="CSN8/PSMD8/EIF3K" evidence="1">
    <location>
        <begin position="38"/>
        <end position="173"/>
    </location>
</feature>
<reference evidence="2 3" key="1">
    <citation type="submission" date="2011-02" db="EMBL/GenBank/DDBJ databases">
        <title>The Genome Sequence of Sphaeroforma arctica JP610.</title>
        <authorList>
            <consortium name="The Broad Institute Genome Sequencing Platform"/>
            <person name="Russ C."/>
            <person name="Cuomo C."/>
            <person name="Young S.K."/>
            <person name="Zeng Q."/>
            <person name="Gargeya S."/>
            <person name="Alvarado L."/>
            <person name="Berlin A."/>
            <person name="Chapman S.B."/>
            <person name="Chen Z."/>
            <person name="Freedman E."/>
            <person name="Gellesch M."/>
            <person name="Goldberg J."/>
            <person name="Griggs A."/>
            <person name="Gujja S."/>
            <person name="Heilman E."/>
            <person name="Heiman D."/>
            <person name="Howarth C."/>
            <person name="Mehta T."/>
            <person name="Neiman D."/>
            <person name="Pearson M."/>
            <person name="Roberts A."/>
            <person name="Saif S."/>
            <person name="Shea T."/>
            <person name="Shenoy N."/>
            <person name="Sisk P."/>
            <person name="Stolte C."/>
            <person name="Sykes S."/>
            <person name="White J."/>
            <person name="Yandava C."/>
            <person name="Burger G."/>
            <person name="Gray M.W."/>
            <person name="Holland P.W.H."/>
            <person name="King N."/>
            <person name="Lang F.B.F."/>
            <person name="Roger A.J."/>
            <person name="Ruiz-Trillo I."/>
            <person name="Haas B."/>
            <person name="Nusbaum C."/>
            <person name="Birren B."/>
        </authorList>
    </citation>
    <scope>NUCLEOTIDE SEQUENCE [LARGE SCALE GENOMIC DNA]</scope>
    <source>
        <strain evidence="2 3">JP610</strain>
    </source>
</reference>
<evidence type="ECO:0000313" key="2">
    <source>
        <dbReference type="EMBL" id="KNC87499.1"/>
    </source>
</evidence>
<gene>
    <name evidence="2" type="ORF">SARC_00384</name>
</gene>
<dbReference type="InterPro" id="IPR033464">
    <property type="entry name" value="CSN8_PSD8_EIF3K"/>
</dbReference>
<dbReference type="Proteomes" id="UP000054560">
    <property type="component" value="Unassembled WGS sequence"/>
</dbReference>
<dbReference type="Pfam" id="PF10075">
    <property type="entry name" value="CSN8_PSD8_EIF3K"/>
    <property type="match status" value="1"/>
</dbReference>
<dbReference type="STRING" id="667725.A0A0L0GF51"/>